<evidence type="ECO:0000313" key="3">
    <source>
        <dbReference type="Proteomes" id="UP001221898"/>
    </source>
</evidence>
<comment type="caution">
    <text evidence="2">The sequence shown here is derived from an EMBL/GenBank/DDBJ whole genome shotgun (WGS) entry which is preliminary data.</text>
</comment>
<keyword evidence="3" id="KW-1185">Reference proteome</keyword>
<evidence type="ECO:0000313" key="2">
    <source>
        <dbReference type="EMBL" id="KAJ8414681.1"/>
    </source>
</evidence>
<reference evidence="2" key="1">
    <citation type="journal article" date="2023" name="Science">
        <title>Genome structures resolve the early diversification of teleost fishes.</title>
        <authorList>
            <person name="Parey E."/>
            <person name="Louis A."/>
            <person name="Montfort J."/>
            <person name="Bouchez O."/>
            <person name="Roques C."/>
            <person name="Iampietro C."/>
            <person name="Lluch J."/>
            <person name="Castinel A."/>
            <person name="Donnadieu C."/>
            <person name="Desvignes T."/>
            <person name="Floi Bucao C."/>
            <person name="Jouanno E."/>
            <person name="Wen M."/>
            <person name="Mejri S."/>
            <person name="Dirks R."/>
            <person name="Jansen H."/>
            <person name="Henkel C."/>
            <person name="Chen W.J."/>
            <person name="Zahm M."/>
            <person name="Cabau C."/>
            <person name="Klopp C."/>
            <person name="Thompson A.W."/>
            <person name="Robinson-Rechavi M."/>
            <person name="Braasch I."/>
            <person name="Lecointre G."/>
            <person name="Bobe J."/>
            <person name="Postlethwait J.H."/>
            <person name="Berthelot C."/>
            <person name="Roest Crollius H."/>
            <person name="Guiguen Y."/>
        </authorList>
    </citation>
    <scope>NUCLEOTIDE SEQUENCE</scope>
    <source>
        <strain evidence="2">NC1722</strain>
    </source>
</reference>
<evidence type="ECO:0000256" key="1">
    <source>
        <dbReference type="SAM" id="MobiDB-lite"/>
    </source>
</evidence>
<dbReference type="AlphaFoldDB" id="A0AAD7T6X9"/>
<accession>A0AAD7T6X9</accession>
<organism evidence="2 3">
    <name type="scientific">Aldrovandia affinis</name>
    <dbReference type="NCBI Taxonomy" id="143900"/>
    <lineage>
        <taxon>Eukaryota</taxon>
        <taxon>Metazoa</taxon>
        <taxon>Chordata</taxon>
        <taxon>Craniata</taxon>
        <taxon>Vertebrata</taxon>
        <taxon>Euteleostomi</taxon>
        <taxon>Actinopterygii</taxon>
        <taxon>Neopterygii</taxon>
        <taxon>Teleostei</taxon>
        <taxon>Notacanthiformes</taxon>
        <taxon>Halosauridae</taxon>
        <taxon>Aldrovandia</taxon>
    </lineage>
</organism>
<protein>
    <submittedName>
        <fullName evidence="2">Uncharacterized protein</fullName>
    </submittedName>
</protein>
<gene>
    <name evidence="2" type="ORF">AAFF_G00038830</name>
</gene>
<feature type="region of interest" description="Disordered" evidence="1">
    <location>
        <begin position="1"/>
        <end position="31"/>
    </location>
</feature>
<name>A0AAD7T6X9_9TELE</name>
<sequence length="124" mass="13626">MKVRGTSCKDDKFSSRSLPRAKPGPWSLDRGSRESTWILFPVNPAVNSSQHALLRRRGLSLPHPETADSFLRTHARHGCLNSFGCGQNVNPQRAELCTAPRRVQAVASSTAGRKLCPNKTFTAN</sequence>
<proteinExistence type="predicted"/>
<dbReference type="Proteomes" id="UP001221898">
    <property type="component" value="Unassembled WGS sequence"/>
</dbReference>
<dbReference type="EMBL" id="JAINUG010000012">
    <property type="protein sequence ID" value="KAJ8414681.1"/>
    <property type="molecule type" value="Genomic_DNA"/>
</dbReference>